<gene>
    <name evidence="1" type="ORF">BP01DRAFT_222734</name>
</gene>
<dbReference type="OrthoDB" id="3004402at2759"/>
<dbReference type="GeneID" id="37072384"/>
<proteinExistence type="predicted"/>
<dbReference type="InterPro" id="IPR008949">
    <property type="entry name" value="Isoprenoid_synthase_dom_sf"/>
</dbReference>
<dbReference type="AlphaFoldDB" id="A0A318Z6D0"/>
<evidence type="ECO:0000313" key="2">
    <source>
        <dbReference type="Proteomes" id="UP000248349"/>
    </source>
</evidence>
<sequence>MTPQPLRPISYRNDPLGTVSVVPPTLAEYDFLLTGTTNDDGDRTHSVTVDPVALHLPWRSSFPAARQCKYWSEAEDAGRKLLQQLKRMDGAAITNNGHTNQAEMPLSRKEQERIVNAASAAGYMNPNCTAEAIEIIAQLNLILWIHDDILESSDSPHEVVNVQWPCEW</sequence>
<dbReference type="Gene3D" id="1.10.600.10">
    <property type="entry name" value="Farnesyl Diphosphate Synthase"/>
    <property type="match status" value="1"/>
</dbReference>
<organism evidence="1 2">
    <name type="scientific">Aspergillus saccharolyticus JOP 1030-1</name>
    <dbReference type="NCBI Taxonomy" id="1450539"/>
    <lineage>
        <taxon>Eukaryota</taxon>
        <taxon>Fungi</taxon>
        <taxon>Dikarya</taxon>
        <taxon>Ascomycota</taxon>
        <taxon>Pezizomycotina</taxon>
        <taxon>Eurotiomycetes</taxon>
        <taxon>Eurotiomycetidae</taxon>
        <taxon>Eurotiales</taxon>
        <taxon>Aspergillaceae</taxon>
        <taxon>Aspergillus</taxon>
        <taxon>Aspergillus subgen. Circumdati</taxon>
    </lineage>
</organism>
<dbReference type="SUPFAM" id="SSF48576">
    <property type="entry name" value="Terpenoid synthases"/>
    <property type="match status" value="1"/>
</dbReference>
<dbReference type="Proteomes" id="UP000248349">
    <property type="component" value="Unassembled WGS sequence"/>
</dbReference>
<keyword evidence="2" id="KW-1185">Reference proteome</keyword>
<protein>
    <submittedName>
        <fullName evidence="1">Uncharacterized protein</fullName>
    </submittedName>
</protein>
<dbReference type="RefSeq" id="XP_025426325.1">
    <property type="nucleotide sequence ID" value="XM_025571156.1"/>
</dbReference>
<dbReference type="EMBL" id="KZ821289">
    <property type="protein sequence ID" value="PYH40343.1"/>
    <property type="molecule type" value="Genomic_DNA"/>
</dbReference>
<accession>A0A318Z6D0</accession>
<name>A0A318Z6D0_9EURO</name>
<reference evidence="1 2" key="1">
    <citation type="submission" date="2016-12" db="EMBL/GenBank/DDBJ databases">
        <title>The genomes of Aspergillus section Nigri reveals drivers in fungal speciation.</title>
        <authorList>
            <consortium name="DOE Joint Genome Institute"/>
            <person name="Vesth T.C."/>
            <person name="Nybo J."/>
            <person name="Theobald S."/>
            <person name="Brandl J."/>
            <person name="Frisvad J.C."/>
            <person name="Nielsen K.F."/>
            <person name="Lyhne E.K."/>
            <person name="Kogle M.E."/>
            <person name="Kuo A."/>
            <person name="Riley R."/>
            <person name="Clum A."/>
            <person name="Nolan M."/>
            <person name="Lipzen A."/>
            <person name="Salamov A."/>
            <person name="Henrissat B."/>
            <person name="Wiebenga A."/>
            <person name="De Vries R.P."/>
            <person name="Grigoriev I.V."/>
            <person name="Mortensen U.H."/>
            <person name="Andersen M.R."/>
            <person name="Baker S.E."/>
        </authorList>
    </citation>
    <scope>NUCLEOTIDE SEQUENCE [LARGE SCALE GENOMIC DNA]</scope>
    <source>
        <strain evidence="1 2">JOP 1030-1</strain>
    </source>
</reference>
<evidence type="ECO:0000313" key="1">
    <source>
        <dbReference type="EMBL" id="PYH40343.1"/>
    </source>
</evidence>